<dbReference type="EMBL" id="KX443398">
    <property type="protein sequence ID" value="ARX59607.1"/>
    <property type="molecule type" value="Genomic_DNA"/>
</dbReference>
<proteinExistence type="predicted"/>
<organism evidence="2">
    <name type="scientific">Rhodococcus hoagii</name>
    <name type="common">Corynebacterium equii</name>
    <dbReference type="NCBI Taxonomy" id="43767"/>
    <lineage>
        <taxon>Bacteria</taxon>
        <taxon>Bacillati</taxon>
        <taxon>Actinomycetota</taxon>
        <taxon>Actinomycetes</taxon>
        <taxon>Mycobacteriales</taxon>
        <taxon>Nocardiaceae</taxon>
        <taxon>Prescottella</taxon>
    </lineage>
</organism>
<geneLocation type="plasmid" evidence="1">
    <name>pVAPN1204</name>
</geneLocation>
<dbReference type="EMBL" id="KX443400">
    <property type="protein sequence ID" value="ARX59897.1"/>
    <property type="molecule type" value="Genomic_DNA"/>
</dbReference>
<sequence>MGLDYGFFGRGPLGPLGHAIDTALYWIITGGHMPPT</sequence>
<reference evidence="2" key="1">
    <citation type="journal article" date="2017" name="Genome Biol. Evol.">
        <title>Comparative Genomics of Rhodococcus equi Virulence Plasmids Indicates Host-Driven Evolution of the vap Pathogenicity Island.</title>
        <authorList>
            <person name="MacArthur I."/>
            <person name="Anastasi E."/>
            <person name="Alvarez S."/>
            <person name="Scortti M."/>
            <person name="Vazquez-Boland J.A."/>
        </authorList>
    </citation>
    <scope>NUCLEOTIDE SEQUENCE</scope>
    <source>
        <strain evidence="1">PAM1204</strain>
        <strain evidence="2">PAM1354</strain>
        <strain evidence="3">PAM1557</strain>
        <plasmid evidence="1">pVAPN1204</plasmid>
        <plasmid evidence="2">pVAPN1354</plasmid>
        <plasmid evidence="3">pVAPN1557</plasmid>
    </source>
</reference>
<evidence type="ECO:0000313" key="2">
    <source>
        <dbReference type="EMBL" id="ARX59750.1"/>
    </source>
</evidence>
<geneLocation type="plasmid" evidence="2">
    <name>pVAPN1354</name>
</geneLocation>
<geneLocation type="plasmid" evidence="3">
    <name>pVAPN1557</name>
</geneLocation>
<protein>
    <submittedName>
        <fullName evidence="2">Uncharacterized protein</fullName>
    </submittedName>
</protein>
<evidence type="ECO:0000313" key="1">
    <source>
        <dbReference type="EMBL" id="ARX59607.1"/>
    </source>
</evidence>
<keyword evidence="2" id="KW-0614">Plasmid</keyword>
<dbReference type="AlphaFoldDB" id="A0A1Z1UW98"/>
<evidence type="ECO:0000313" key="3">
    <source>
        <dbReference type="EMBL" id="ARX59897.1"/>
    </source>
</evidence>
<gene>
    <name evidence="1" type="ORF">pVAPN1204_0003</name>
    <name evidence="2" type="ORF">pVAPN1354_0003</name>
    <name evidence="3" type="ORF">pVAPN1557_0003</name>
</gene>
<accession>A0A1Z1UW98</accession>
<name>A0A1Z1UW98_RHOHA</name>
<dbReference type="EMBL" id="KX443399">
    <property type="protein sequence ID" value="ARX59750.1"/>
    <property type="molecule type" value="Genomic_DNA"/>
</dbReference>